<organism evidence="2 3">
    <name type="scientific">Siminovitchia acidinfaciens</name>
    <dbReference type="NCBI Taxonomy" id="2321395"/>
    <lineage>
        <taxon>Bacteria</taxon>
        <taxon>Bacillati</taxon>
        <taxon>Bacillota</taxon>
        <taxon>Bacilli</taxon>
        <taxon>Bacillales</taxon>
        <taxon>Bacillaceae</taxon>
        <taxon>Siminovitchia</taxon>
    </lineage>
</organism>
<dbReference type="SUPFAM" id="SSF89796">
    <property type="entry name" value="CoA-transferase family III (CaiB/BaiF)"/>
    <property type="match status" value="1"/>
</dbReference>
<sequence length="404" mass="44507">MHNINQDGPLRGVRVIEFGNFIAGPFLTRMLGDFGAEVIKIEMPGSGDPIRKWGNKTEGDKSVWWATQARNKKCITLNLKTEEGQRLAKELCATADIVVENLRPGALEKLNLGYEDLKKVNRKIIMVRISGFGQTGPYRDKGGFGSVGEAMGGLRYVVGTPDAPPPRIGVSIGDTLASLFGALGTVMALFSQVKNNEQEGQVIDVALYESVFAVMENALGEYFKYGIVKERTGSILPGVAPSNIYLTKDGKWLIVAANSDNLFNRLAVAIGKEEWLEDPKFSHHEARGQNQKELDDLIAAWVKTMNAEEVLDIMDQNGVPSGPIYSMEDIANDPHYHERDMIQEVADRDMGAVHMPGIVPKLSKTPGSIKWSGPAIGEHNEEVYQDLLGLTEEEFERYKESGVI</sequence>
<dbReference type="InterPro" id="IPR050483">
    <property type="entry name" value="CoA-transferase_III_domain"/>
</dbReference>
<gene>
    <name evidence="2" type="ORF">D4T97_015085</name>
</gene>
<comment type="caution">
    <text evidence="2">The sequence shown here is derived from an EMBL/GenBank/DDBJ whole genome shotgun (WGS) entry which is preliminary data.</text>
</comment>
<dbReference type="Pfam" id="PF02515">
    <property type="entry name" value="CoA_transf_3"/>
    <property type="match status" value="1"/>
</dbReference>
<dbReference type="RefSeq" id="WP_126051588.1">
    <property type="nucleotide sequence ID" value="NZ_QYTV02000007.1"/>
</dbReference>
<name>A0A429XWH9_9BACI</name>
<dbReference type="OrthoDB" id="9797653at2"/>
<dbReference type="GO" id="GO:0008410">
    <property type="term" value="F:CoA-transferase activity"/>
    <property type="evidence" value="ECO:0007669"/>
    <property type="project" value="TreeGrafter"/>
</dbReference>
<keyword evidence="1 2" id="KW-0808">Transferase</keyword>
<dbReference type="Gene3D" id="3.30.1540.10">
    <property type="entry name" value="formyl-coa transferase, domain 3"/>
    <property type="match status" value="1"/>
</dbReference>
<dbReference type="PANTHER" id="PTHR48207">
    <property type="entry name" value="SUCCINATE--HYDROXYMETHYLGLUTARATE COA-TRANSFERASE"/>
    <property type="match status" value="1"/>
</dbReference>
<keyword evidence="3" id="KW-1185">Reference proteome</keyword>
<dbReference type="InterPro" id="IPR044855">
    <property type="entry name" value="CoA-Trfase_III_dom3_sf"/>
</dbReference>
<evidence type="ECO:0000313" key="2">
    <source>
        <dbReference type="EMBL" id="RST72742.1"/>
    </source>
</evidence>
<dbReference type="AlphaFoldDB" id="A0A429XWH9"/>
<dbReference type="EMBL" id="QYTV02000007">
    <property type="protein sequence ID" value="RST72742.1"/>
    <property type="molecule type" value="Genomic_DNA"/>
</dbReference>
<reference evidence="2" key="1">
    <citation type="submission" date="2018-12" db="EMBL/GenBank/DDBJ databases">
        <authorList>
            <person name="Sun L."/>
            <person name="Chen Z."/>
        </authorList>
    </citation>
    <scope>NUCLEOTIDE SEQUENCE [LARGE SCALE GENOMIC DNA]</scope>
    <source>
        <strain evidence="2">3-2-2</strain>
    </source>
</reference>
<evidence type="ECO:0000313" key="3">
    <source>
        <dbReference type="Proteomes" id="UP000287156"/>
    </source>
</evidence>
<dbReference type="InterPro" id="IPR003673">
    <property type="entry name" value="CoA-Trfase_fam_III"/>
</dbReference>
<proteinExistence type="predicted"/>
<dbReference type="Gene3D" id="3.40.50.10540">
    <property type="entry name" value="Crotonobetainyl-coa:carnitine coa-transferase, domain 1"/>
    <property type="match status" value="1"/>
</dbReference>
<evidence type="ECO:0000256" key="1">
    <source>
        <dbReference type="ARBA" id="ARBA00022679"/>
    </source>
</evidence>
<dbReference type="Proteomes" id="UP000287156">
    <property type="component" value="Unassembled WGS sequence"/>
</dbReference>
<dbReference type="InterPro" id="IPR023606">
    <property type="entry name" value="CoA-Trfase_III_dom_1_sf"/>
</dbReference>
<dbReference type="PANTHER" id="PTHR48207:SF3">
    <property type="entry name" value="SUCCINATE--HYDROXYMETHYLGLUTARATE COA-TRANSFERASE"/>
    <property type="match status" value="1"/>
</dbReference>
<accession>A0A429XWH9</accession>
<protein>
    <submittedName>
        <fullName evidence="2">CoA transferase</fullName>
    </submittedName>
</protein>